<dbReference type="OrthoDB" id="5175573at2"/>
<evidence type="ECO:0000313" key="3">
    <source>
        <dbReference type="EMBL" id="RNM15761.1"/>
    </source>
</evidence>
<evidence type="ECO:0000313" key="4">
    <source>
        <dbReference type="Proteomes" id="UP000279994"/>
    </source>
</evidence>
<dbReference type="Gene3D" id="3.90.1300.10">
    <property type="entry name" value="Amidase signature (AS) domain"/>
    <property type="match status" value="1"/>
</dbReference>
<comment type="caution">
    <text evidence="3">The sequence shown here is derived from an EMBL/GenBank/DDBJ whole genome shotgun (WGS) entry which is preliminary data.</text>
</comment>
<dbReference type="PANTHER" id="PTHR11895:SF7">
    <property type="entry name" value="GLUTAMYL-TRNA(GLN) AMIDOTRANSFERASE SUBUNIT A, MITOCHONDRIAL"/>
    <property type="match status" value="1"/>
</dbReference>
<dbReference type="InterPro" id="IPR023631">
    <property type="entry name" value="Amidase_dom"/>
</dbReference>
<reference evidence="3 4" key="1">
    <citation type="submission" date="2018-11" db="EMBL/GenBank/DDBJ databases">
        <authorList>
            <person name="Li F."/>
        </authorList>
    </citation>
    <scope>NUCLEOTIDE SEQUENCE [LARGE SCALE GENOMIC DNA]</scope>
    <source>
        <strain evidence="3 4">Gsoil 818</strain>
    </source>
</reference>
<name>A0A3N0GTP4_9ACTN</name>
<dbReference type="GO" id="GO:0003824">
    <property type="term" value="F:catalytic activity"/>
    <property type="evidence" value="ECO:0007669"/>
    <property type="project" value="InterPro"/>
</dbReference>
<dbReference type="PANTHER" id="PTHR11895">
    <property type="entry name" value="TRANSAMIDASE"/>
    <property type="match status" value="1"/>
</dbReference>
<organism evidence="3 4">
    <name type="scientific">Nocardioides pocheonensis</name>
    <dbReference type="NCBI Taxonomy" id="661485"/>
    <lineage>
        <taxon>Bacteria</taxon>
        <taxon>Bacillati</taxon>
        <taxon>Actinomycetota</taxon>
        <taxon>Actinomycetes</taxon>
        <taxon>Propionibacteriales</taxon>
        <taxon>Nocardioidaceae</taxon>
        <taxon>Nocardioides</taxon>
    </lineage>
</organism>
<feature type="domain" description="Amidase" evidence="2">
    <location>
        <begin position="25"/>
        <end position="445"/>
    </location>
</feature>
<evidence type="ECO:0000259" key="2">
    <source>
        <dbReference type="Pfam" id="PF01425"/>
    </source>
</evidence>
<accession>A0A3N0GTP4</accession>
<dbReference type="Pfam" id="PF01425">
    <property type="entry name" value="Amidase"/>
    <property type="match status" value="1"/>
</dbReference>
<dbReference type="Proteomes" id="UP000279994">
    <property type="component" value="Unassembled WGS sequence"/>
</dbReference>
<dbReference type="EMBL" id="RJSF01000019">
    <property type="protein sequence ID" value="RNM15761.1"/>
    <property type="molecule type" value="Genomic_DNA"/>
</dbReference>
<dbReference type="InterPro" id="IPR000120">
    <property type="entry name" value="Amidase"/>
</dbReference>
<proteinExistence type="inferred from homology"/>
<sequence>MSELHDLTALEQGAAIKAGEVSAAELVEHYLDRIGRLDASLGAFVTVTAESARERARSAAADGPLAGVPTAIKDLNSTAGVRTTYGSELFADFVPDFSDELVLRIEAAGLVSLGKTNTPEFGSPCYTEPAVAPPAVTPWDTSRMAGGSSGGAAAAVAGGLVAVAQGSDGGGSIRIPASCCGLVGLKPTRGRISGSPMYGEVTGLATAGPLARTVRDAAALLDVMAGRAVGDPFWAPAEARPFLDACEREPGRLRVARFAEPVIAETEVDPECLRAWEDASRLLESLGHEVVDIEPPLPRDAVPVFETCWAVLTALSTVNLPGEARDRLRPLTRWLGEWGERISGPEFGLALGELRRVAARTLAALAAYDVVLTPTLAVPPLPVGALRDDEDPAADFEAQKRFTPWTSIWNVTGSPAVSLPLHWTADGLPVGVMLAAAPGAEAALLSLAAQIEAAAPWRERHPACW</sequence>
<evidence type="ECO:0000256" key="1">
    <source>
        <dbReference type="ARBA" id="ARBA00009199"/>
    </source>
</evidence>
<dbReference type="SUPFAM" id="SSF75304">
    <property type="entry name" value="Amidase signature (AS) enzymes"/>
    <property type="match status" value="1"/>
</dbReference>
<dbReference type="PROSITE" id="PS00571">
    <property type="entry name" value="AMIDASES"/>
    <property type="match status" value="1"/>
</dbReference>
<dbReference type="AlphaFoldDB" id="A0A3N0GTP4"/>
<keyword evidence="4" id="KW-1185">Reference proteome</keyword>
<protein>
    <submittedName>
        <fullName evidence="3">Amidase</fullName>
    </submittedName>
</protein>
<gene>
    <name evidence="3" type="ORF">EFL26_06145</name>
</gene>
<dbReference type="InterPro" id="IPR036928">
    <property type="entry name" value="AS_sf"/>
</dbReference>
<dbReference type="InterPro" id="IPR020556">
    <property type="entry name" value="Amidase_CS"/>
</dbReference>
<comment type="similarity">
    <text evidence="1">Belongs to the amidase family.</text>
</comment>
<dbReference type="RefSeq" id="WP_123222012.1">
    <property type="nucleotide sequence ID" value="NZ_RJSF01000019.1"/>
</dbReference>